<sequence length="179" mass="20390">MENSYLNKKPVISVVSSTSNSGKTTLIEGIVKVLKSRGYEVGVIKYDVREFQIDYPGKDSYRFTEAGADNVVIASDNKMAMIKKLHRENSIDELLVFFKDADIIIVEGFKDNEFPKIEVYRRTGKSQLLYKNPEYNFTNIVAIVSTEKIKSDIPVFNLNDTDRITGFIEKNFMGVPQNE</sequence>
<evidence type="ECO:0000259" key="1">
    <source>
        <dbReference type="Pfam" id="PF03205"/>
    </source>
</evidence>
<dbReference type="InterPro" id="IPR052539">
    <property type="entry name" value="MGD_biosynthesis_adapter"/>
</dbReference>
<dbReference type="EMBL" id="PVXP01000027">
    <property type="protein sequence ID" value="PRR84978.1"/>
    <property type="molecule type" value="Genomic_DNA"/>
</dbReference>
<dbReference type="InterPro" id="IPR004435">
    <property type="entry name" value="MobB_dom"/>
</dbReference>
<dbReference type="InterPro" id="IPR027417">
    <property type="entry name" value="P-loop_NTPase"/>
</dbReference>
<accession>A0A2T0BM79</accession>
<keyword evidence="3" id="KW-1185">Reference proteome</keyword>
<dbReference type="AlphaFoldDB" id="A0A2T0BM79"/>
<dbReference type="Gene3D" id="3.40.50.300">
    <property type="entry name" value="P-loop containing nucleotide triphosphate hydrolases"/>
    <property type="match status" value="1"/>
</dbReference>
<dbReference type="Pfam" id="PF03205">
    <property type="entry name" value="MobB"/>
    <property type="match status" value="1"/>
</dbReference>
<name>A0A2T0BM79_9CLOT</name>
<evidence type="ECO:0000313" key="2">
    <source>
        <dbReference type="EMBL" id="PRR84978.1"/>
    </source>
</evidence>
<dbReference type="NCBIfam" id="TIGR00176">
    <property type="entry name" value="mobB"/>
    <property type="match status" value="1"/>
</dbReference>
<dbReference type="PANTHER" id="PTHR40072:SF1">
    <property type="entry name" value="MOLYBDOPTERIN-GUANINE DINUCLEOTIDE BIOSYNTHESIS ADAPTER PROTEIN"/>
    <property type="match status" value="1"/>
</dbReference>
<dbReference type="SUPFAM" id="SSF52540">
    <property type="entry name" value="P-loop containing nucleoside triphosphate hydrolases"/>
    <property type="match status" value="1"/>
</dbReference>
<evidence type="ECO:0000313" key="3">
    <source>
        <dbReference type="Proteomes" id="UP000237798"/>
    </source>
</evidence>
<feature type="domain" description="Molybdopterin-guanine dinucleotide biosynthesis protein B (MobB)" evidence="1">
    <location>
        <begin position="12"/>
        <end position="145"/>
    </location>
</feature>
<reference evidence="2 3" key="1">
    <citation type="submission" date="2018-03" db="EMBL/GenBank/DDBJ databases">
        <title>Genome sequence of Clostridium luticellarii DSM 29923.</title>
        <authorList>
            <person name="Poehlein A."/>
            <person name="Daniel R."/>
        </authorList>
    </citation>
    <scope>NUCLEOTIDE SEQUENCE [LARGE SCALE GENOMIC DNA]</scope>
    <source>
        <strain evidence="2 3">DSM 29923</strain>
    </source>
</reference>
<organism evidence="2 3">
    <name type="scientific">Clostridium luticellarii</name>
    <dbReference type="NCBI Taxonomy" id="1691940"/>
    <lineage>
        <taxon>Bacteria</taxon>
        <taxon>Bacillati</taxon>
        <taxon>Bacillota</taxon>
        <taxon>Clostridia</taxon>
        <taxon>Eubacteriales</taxon>
        <taxon>Clostridiaceae</taxon>
        <taxon>Clostridium</taxon>
    </lineage>
</organism>
<dbReference type="RefSeq" id="WP_106009622.1">
    <property type="nucleotide sequence ID" value="NZ_PVXP01000027.1"/>
</dbReference>
<dbReference type="GO" id="GO:0005525">
    <property type="term" value="F:GTP binding"/>
    <property type="evidence" value="ECO:0007669"/>
    <property type="project" value="InterPro"/>
</dbReference>
<proteinExistence type="predicted"/>
<dbReference type="CDD" id="cd03116">
    <property type="entry name" value="MobB"/>
    <property type="match status" value="1"/>
</dbReference>
<dbReference type="PANTHER" id="PTHR40072">
    <property type="entry name" value="MOLYBDOPTERIN-GUANINE DINUCLEOTIDE BIOSYNTHESIS ADAPTER PROTEIN-RELATED"/>
    <property type="match status" value="1"/>
</dbReference>
<dbReference type="OrthoDB" id="9786803at2"/>
<dbReference type="GO" id="GO:0006777">
    <property type="term" value="P:Mo-molybdopterin cofactor biosynthetic process"/>
    <property type="evidence" value="ECO:0007669"/>
    <property type="project" value="InterPro"/>
</dbReference>
<gene>
    <name evidence="2" type="primary">mobB</name>
    <name evidence="2" type="ORF">CLLU_20320</name>
</gene>
<protein>
    <submittedName>
        <fullName evidence="2">Molybdopterin-guanine dinucleotide biosynthesis adapter protein</fullName>
    </submittedName>
</protein>
<comment type="caution">
    <text evidence="2">The sequence shown here is derived from an EMBL/GenBank/DDBJ whole genome shotgun (WGS) entry which is preliminary data.</text>
</comment>
<dbReference type="Proteomes" id="UP000237798">
    <property type="component" value="Unassembled WGS sequence"/>
</dbReference>